<dbReference type="InterPro" id="IPR023091">
    <property type="entry name" value="MetalPrtase_cat_dom_sf_prd"/>
</dbReference>
<keyword evidence="4 7" id="KW-0255">Endonuclease</keyword>
<keyword evidence="2 7" id="KW-0540">Nuclease</keyword>
<keyword evidence="7" id="KW-0690">Ribosome biogenesis</keyword>
<name>A0A7V4DXN2_DICTH</name>
<dbReference type="RefSeq" id="WP_149123168.1">
    <property type="nucleotide sequence ID" value="NZ_VTFL01000006.1"/>
</dbReference>
<keyword evidence="3 7" id="KW-0479">Metal-binding</keyword>
<evidence type="ECO:0000256" key="4">
    <source>
        <dbReference type="ARBA" id="ARBA00022759"/>
    </source>
</evidence>
<dbReference type="GO" id="GO:0005737">
    <property type="term" value="C:cytoplasm"/>
    <property type="evidence" value="ECO:0007669"/>
    <property type="project" value="UniProtKB-SubCell"/>
</dbReference>
<dbReference type="NCBIfam" id="TIGR00043">
    <property type="entry name" value="rRNA maturation RNase YbeY"/>
    <property type="match status" value="1"/>
</dbReference>
<organism evidence="8">
    <name type="scientific">Dictyoglomus thermophilum</name>
    <dbReference type="NCBI Taxonomy" id="14"/>
    <lineage>
        <taxon>Bacteria</taxon>
        <taxon>Pseudomonadati</taxon>
        <taxon>Dictyoglomota</taxon>
        <taxon>Dictyoglomia</taxon>
        <taxon>Dictyoglomales</taxon>
        <taxon>Dictyoglomaceae</taxon>
        <taxon>Dictyoglomus</taxon>
    </lineage>
</organism>
<keyword evidence="7" id="KW-0698">rRNA processing</keyword>
<comment type="caution">
    <text evidence="8">The sequence shown here is derived from an EMBL/GenBank/DDBJ whole genome shotgun (WGS) entry which is preliminary data.</text>
</comment>
<dbReference type="HAMAP" id="MF_00009">
    <property type="entry name" value="Endoribonucl_YbeY"/>
    <property type="match status" value="1"/>
</dbReference>
<dbReference type="InterPro" id="IPR020549">
    <property type="entry name" value="YbeY_CS"/>
</dbReference>
<evidence type="ECO:0000256" key="7">
    <source>
        <dbReference type="HAMAP-Rule" id="MF_00009"/>
    </source>
</evidence>
<dbReference type="SUPFAM" id="SSF55486">
    <property type="entry name" value="Metalloproteases ('zincins'), catalytic domain"/>
    <property type="match status" value="1"/>
</dbReference>
<sequence>MSVNVFDLNGYFEKKENERIKNFVKEVLKKKGLLPNKYDISVVFVNDEKIRELNNKYRKKDASTDVLSFSLGKDPKGRIIGEIYISIDTARVQSEENNKNLIDEVAFLTLHGLLHILGYDHEKEEDYREMEKETKNLISLWR</sequence>
<dbReference type="GO" id="GO:0004521">
    <property type="term" value="F:RNA endonuclease activity"/>
    <property type="evidence" value="ECO:0007669"/>
    <property type="project" value="UniProtKB-UniRule"/>
</dbReference>
<evidence type="ECO:0000256" key="6">
    <source>
        <dbReference type="ARBA" id="ARBA00022833"/>
    </source>
</evidence>
<comment type="cofactor">
    <cofactor evidence="7">
        <name>Zn(2+)</name>
        <dbReference type="ChEBI" id="CHEBI:29105"/>
    </cofactor>
    <text evidence="7">Binds 1 zinc ion.</text>
</comment>
<dbReference type="EMBL" id="DTDV01000015">
    <property type="protein sequence ID" value="HGK23912.1"/>
    <property type="molecule type" value="Genomic_DNA"/>
</dbReference>
<dbReference type="PANTHER" id="PTHR46986:SF1">
    <property type="entry name" value="ENDORIBONUCLEASE YBEY, CHLOROPLASTIC"/>
    <property type="match status" value="1"/>
</dbReference>
<comment type="subcellular location">
    <subcellularLocation>
        <location evidence="7">Cytoplasm</location>
    </subcellularLocation>
</comment>
<dbReference type="AlphaFoldDB" id="A0A7V4DXN2"/>
<evidence type="ECO:0000256" key="5">
    <source>
        <dbReference type="ARBA" id="ARBA00022801"/>
    </source>
</evidence>
<feature type="binding site" evidence="7">
    <location>
        <position position="115"/>
    </location>
    <ligand>
        <name>Zn(2+)</name>
        <dbReference type="ChEBI" id="CHEBI:29105"/>
        <note>catalytic</note>
    </ligand>
</feature>
<keyword evidence="7" id="KW-0963">Cytoplasm</keyword>
<dbReference type="InterPro" id="IPR002036">
    <property type="entry name" value="YbeY"/>
</dbReference>
<evidence type="ECO:0000256" key="1">
    <source>
        <dbReference type="ARBA" id="ARBA00010875"/>
    </source>
</evidence>
<dbReference type="PROSITE" id="PS01306">
    <property type="entry name" value="UPF0054"/>
    <property type="match status" value="1"/>
</dbReference>
<evidence type="ECO:0000256" key="3">
    <source>
        <dbReference type="ARBA" id="ARBA00022723"/>
    </source>
</evidence>
<dbReference type="EC" id="3.1.-.-" evidence="7"/>
<dbReference type="GO" id="GO:0004222">
    <property type="term" value="F:metalloendopeptidase activity"/>
    <property type="evidence" value="ECO:0007669"/>
    <property type="project" value="InterPro"/>
</dbReference>
<keyword evidence="5 7" id="KW-0378">Hydrolase</keyword>
<dbReference type="Pfam" id="PF02130">
    <property type="entry name" value="YbeY"/>
    <property type="match status" value="1"/>
</dbReference>
<evidence type="ECO:0000313" key="8">
    <source>
        <dbReference type="EMBL" id="HGK23912.1"/>
    </source>
</evidence>
<comment type="function">
    <text evidence="7">Single strand-specific metallo-endoribonuclease involved in late-stage 70S ribosome quality control and in maturation of the 3' terminus of the 16S rRNA.</text>
</comment>
<comment type="similarity">
    <text evidence="1 7">Belongs to the endoribonuclease YbeY family.</text>
</comment>
<protein>
    <recommendedName>
        <fullName evidence="7">Endoribonuclease YbeY</fullName>
        <ecNumber evidence="7">3.1.-.-</ecNumber>
    </recommendedName>
</protein>
<feature type="binding site" evidence="7">
    <location>
        <position position="121"/>
    </location>
    <ligand>
        <name>Zn(2+)</name>
        <dbReference type="ChEBI" id="CHEBI:29105"/>
        <note>catalytic</note>
    </ligand>
</feature>
<evidence type="ECO:0000256" key="2">
    <source>
        <dbReference type="ARBA" id="ARBA00022722"/>
    </source>
</evidence>
<keyword evidence="6 7" id="KW-0862">Zinc</keyword>
<feature type="binding site" evidence="7">
    <location>
        <position position="111"/>
    </location>
    <ligand>
        <name>Zn(2+)</name>
        <dbReference type="ChEBI" id="CHEBI:29105"/>
        <note>catalytic</note>
    </ligand>
</feature>
<dbReference type="PANTHER" id="PTHR46986">
    <property type="entry name" value="ENDORIBONUCLEASE YBEY, CHLOROPLASTIC"/>
    <property type="match status" value="1"/>
</dbReference>
<reference evidence="8" key="1">
    <citation type="journal article" date="2020" name="mSystems">
        <title>Genome- and Community-Level Interaction Insights into Carbon Utilization and Element Cycling Functions of Hydrothermarchaeota in Hydrothermal Sediment.</title>
        <authorList>
            <person name="Zhou Z."/>
            <person name="Liu Y."/>
            <person name="Xu W."/>
            <person name="Pan J."/>
            <person name="Luo Z.H."/>
            <person name="Li M."/>
        </authorList>
    </citation>
    <scope>NUCLEOTIDE SEQUENCE [LARGE SCALE GENOMIC DNA]</scope>
    <source>
        <strain evidence="8">SpSt-70</strain>
    </source>
</reference>
<dbReference type="GO" id="GO:0008270">
    <property type="term" value="F:zinc ion binding"/>
    <property type="evidence" value="ECO:0007669"/>
    <property type="project" value="UniProtKB-UniRule"/>
</dbReference>
<gene>
    <name evidence="7 8" type="primary">ybeY</name>
    <name evidence="8" type="ORF">ENU78_05660</name>
</gene>
<dbReference type="Gene3D" id="3.40.390.30">
    <property type="entry name" value="Metalloproteases ('zincins'), catalytic domain"/>
    <property type="match status" value="1"/>
</dbReference>
<proteinExistence type="inferred from homology"/>
<accession>A0A7V4DXN2</accession>
<dbReference type="GO" id="GO:0006364">
    <property type="term" value="P:rRNA processing"/>
    <property type="evidence" value="ECO:0007669"/>
    <property type="project" value="UniProtKB-UniRule"/>
</dbReference>